<proteinExistence type="predicted"/>
<accession>A0A834Z173</accession>
<keyword evidence="2" id="KW-1185">Reference proteome</keyword>
<comment type="caution">
    <text evidence="1">The sequence shown here is derived from an EMBL/GenBank/DDBJ whole genome shotgun (WGS) entry which is preliminary data.</text>
</comment>
<dbReference type="AlphaFoldDB" id="A0A834Z173"/>
<dbReference type="Proteomes" id="UP000655225">
    <property type="component" value="Unassembled WGS sequence"/>
</dbReference>
<organism evidence="1 2">
    <name type="scientific">Tetracentron sinense</name>
    <name type="common">Spur-leaf</name>
    <dbReference type="NCBI Taxonomy" id="13715"/>
    <lineage>
        <taxon>Eukaryota</taxon>
        <taxon>Viridiplantae</taxon>
        <taxon>Streptophyta</taxon>
        <taxon>Embryophyta</taxon>
        <taxon>Tracheophyta</taxon>
        <taxon>Spermatophyta</taxon>
        <taxon>Magnoliopsida</taxon>
        <taxon>Trochodendrales</taxon>
        <taxon>Trochodendraceae</taxon>
        <taxon>Tetracentron</taxon>
    </lineage>
</organism>
<evidence type="ECO:0000313" key="2">
    <source>
        <dbReference type="Proteomes" id="UP000655225"/>
    </source>
</evidence>
<reference evidence="1 2" key="1">
    <citation type="submission" date="2020-04" db="EMBL/GenBank/DDBJ databases">
        <title>Plant Genome Project.</title>
        <authorList>
            <person name="Zhang R.-G."/>
        </authorList>
    </citation>
    <scope>NUCLEOTIDE SEQUENCE [LARGE SCALE GENOMIC DNA]</scope>
    <source>
        <strain evidence="1">YNK0</strain>
        <tissue evidence="1">Leaf</tissue>
    </source>
</reference>
<protein>
    <submittedName>
        <fullName evidence="1">Uncharacterized protein</fullName>
    </submittedName>
</protein>
<name>A0A834Z173_TETSI</name>
<sequence>MSIGLFESEISISSELLPTIQRCRSTIDCAVNEYNDSAMFNFIEKSGLWIDQTGLKLMGLDFGEYPYGSK</sequence>
<gene>
    <name evidence="1" type="ORF">HHK36_017347</name>
</gene>
<evidence type="ECO:0000313" key="1">
    <source>
        <dbReference type="EMBL" id="KAF8398420.1"/>
    </source>
</evidence>
<dbReference type="EMBL" id="JABCRI010000011">
    <property type="protein sequence ID" value="KAF8398420.1"/>
    <property type="molecule type" value="Genomic_DNA"/>
</dbReference>